<feature type="binding site" evidence="7">
    <location>
        <position position="132"/>
    </location>
    <ligand>
        <name>Cu cation</name>
        <dbReference type="ChEBI" id="CHEBI:23378"/>
    </ligand>
</feature>
<evidence type="ECO:0000313" key="11">
    <source>
        <dbReference type="Proteomes" id="UP000248724"/>
    </source>
</evidence>
<keyword evidence="4" id="KW-0574">Periplasm</keyword>
<keyword evidence="6 7" id="KW-0186">Copper</keyword>
<dbReference type="InterPro" id="IPR008972">
    <property type="entry name" value="Cupredoxin"/>
</dbReference>
<dbReference type="PANTHER" id="PTHR36507">
    <property type="entry name" value="BLL1555 PROTEIN"/>
    <property type="match status" value="1"/>
</dbReference>
<dbReference type="Pfam" id="PF00127">
    <property type="entry name" value="Copper-bind"/>
    <property type="match status" value="1"/>
</dbReference>
<dbReference type="EMBL" id="QHBU01000281">
    <property type="protein sequence ID" value="PZR77836.1"/>
    <property type="molecule type" value="Genomic_DNA"/>
</dbReference>
<evidence type="ECO:0000256" key="1">
    <source>
        <dbReference type="ARBA" id="ARBA00004418"/>
    </source>
</evidence>
<evidence type="ECO:0000256" key="5">
    <source>
        <dbReference type="ARBA" id="ARBA00022982"/>
    </source>
</evidence>
<organism evidence="10 11">
    <name type="scientific">Candidatus Aeolococcus gillhamiae</name>
    <dbReference type="NCBI Taxonomy" id="3127015"/>
    <lineage>
        <taxon>Bacteria</taxon>
        <taxon>Bacillati</taxon>
        <taxon>Candidatus Dormiibacterota</taxon>
        <taxon>Candidatus Dormibacteria</taxon>
        <taxon>Candidatus Aeolococcales</taxon>
        <taxon>Candidatus Aeolococcaceae</taxon>
        <taxon>Candidatus Aeolococcus</taxon>
    </lineage>
</organism>
<dbReference type="PRINTS" id="PR00155">
    <property type="entry name" value="AMICYANIN"/>
</dbReference>
<protein>
    <recommendedName>
        <fullName evidence="9">Blue (type 1) copper domain-containing protein</fullName>
    </recommendedName>
</protein>
<comment type="caution">
    <text evidence="10">The sequence shown here is derived from an EMBL/GenBank/DDBJ whole genome shotgun (WGS) entry which is preliminary data.</text>
</comment>
<feature type="compositionally biased region" description="Low complexity" evidence="8">
    <location>
        <begin position="153"/>
        <end position="170"/>
    </location>
</feature>
<dbReference type="InterPro" id="IPR002386">
    <property type="entry name" value="Amicyanin/Pseudoazurin"/>
</dbReference>
<dbReference type="Gene3D" id="2.60.40.420">
    <property type="entry name" value="Cupredoxins - blue copper proteins"/>
    <property type="match status" value="1"/>
</dbReference>
<evidence type="ECO:0000256" key="6">
    <source>
        <dbReference type="ARBA" id="ARBA00023008"/>
    </source>
</evidence>
<comment type="subcellular location">
    <subcellularLocation>
        <location evidence="1">Periplasm</location>
    </subcellularLocation>
</comment>
<reference evidence="10 11" key="1">
    <citation type="journal article" date="2017" name="Nature">
        <title>Atmospheric trace gases support primary production in Antarctic desert surface soil.</title>
        <authorList>
            <person name="Ji M."/>
            <person name="Greening C."/>
            <person name="Vanwonterghem I."/>
            <person name="Carere C.R."/>
            <person name="Bay S.K."/>
            <person name="Steen J.A."/>
            <person name="Montgomery K."/>
            <person name="Lines T."/>
            <person name="Beardall J."/>
            <person name="van Dorst J."/>
            <person name="Snape I."/>
            <person name="Stott M.B."/>
            <person name="Hugenholtz P."/>
            <person name="Ferrari B.C."/>
        </authorList>
    </citation>
    <scope>NUCLEOTIDE SEQUENCE [LARGE SCALE GENOMIC DNA]</scope>
    <source>
        <strain evidence="10">RRmetagenome_bin12</strain>
    </source>
</reference>
<evidence type="ECO:0000259" key="9">
    <source>
        <dbReference type="Pfam" id="PF00127"/>
    </source>
</evidence>
<dbReference type="PANTHER" id="PTHR36507:SF1">
    <property type="entry name" value="BLL1555 PROTEIN"/>
    <property type="match status" value="1"/>
</dbReference>
<evidence type="ECO:0000256" key="7">
    <source>
        <dbReference type="PIRSR" id="PIRSR602386-1"/>
    </source>
</evidence>
<dbReference type="AlphaFoldDB" id="A0A2W5Z572"/>
<keyword evidence="3 7" id="KW-0479">Metal-binding</keyword>
<dbReference type="PROSITE" id="PS51257">
    <property type="entry name" value="PROKAR_LIPOPROTEIN"/>
    <property type="match status" value="1"/>
</dbReference>
<keyword evidence="2" id="KW-0813">Transport</keyword>
<dbReference type="SUPFAM" id="SSF49503">
    <property type="entry name" value="Cupredoxins"/>
    <property type="match status" value="1"/>
</dbReference>
<accession>A0A2W5Z572</accession>
<proteinExistence type="predicted"/>
<dbReference type="InterPro" id="IPR052721">
    <property type="entry name" value="ET_Amicyanin"/>
</dbReference>
<dbReference type="GO" id="GO:0005507">
    <property type="term" value="F:copper ion binding"/>
    <property type="evidence" value="ECO:0007669"/>
    <property type="project" value="InterPro"/>
</dbReference>
<evidence type="ECO:0000256" key="2">
    <source>
        <dbReference type="ARBA" id="ARBA00022448"/>
    </source>
</evidence>
<dbReference type="InterPro" id="IPR000923">
    <property type="entry name" value="BlueCu_1"/>
</dbReference>
<feature type="binding site" evidence="7">
    <location>
        <position position="135"/>
    </location>
    <ligand>
        <name>Cu cation</name>
        <dbReference type="ChEBI" id="CHEBI:23378"/>
    </ligand>
</feature>
<feature type="region of interest" description="Disordered" evidence="8">
    <location>
        <begin position="143"/>
        <end position="176"/>
    </location>
</feature>
<feature type="binding site" evidence="7">
    <location>
        <position position="96"/>
    </location>
    <ligand>
        <name>Cu cation</name>
        <dbReference type="ChEBI" id="CHEBI:23378"/>
    </ligand>
</feature>
<dbReference type="GO" id="GO:0042597">
    <property type="term" value="C:periplasmic space"/>
    <property type="evidence" value="ECO:0007669"/>
    <property type="project" value="UniProtKB-SubCell"/>
</dbReference>
<evidence type="ECO:0000256" key="8">
    <source>
        <dbReference type="SAM" id="MobiDB-lite"/>
    </source>
</evidence>
<evidence type="ECO:0000256" key="4">
    <source>
        <dbReference type="ARBA" id="ARBA00022764"/>
    </source>
</evidence>
<dbReference type="Proteomes" id="UP000248724">
    <property type="component" value="Unassembled WGS sequence"/>
</dbReference>
<keyword evidence="5" id="KW-0249">Electron transport</keyword>
<gene>
    <name evidence="10" type="ORF">DLM65_14685</name>
</gene>
<evidence type="ECO:0000313" key="10">
    <source>
        <dbReference type="EMBL" id="PZR77836.1"/>
    </source>
</evidence>
<name>A0A2W5Z572_9BACT</name>
<sequence length="176" mass="17165">MRRRQEGHLVMTRMRSIVITAGVGLAISLCACGNGPPEVAAGGGGGPAVGSAAGSGLGAPAAKVVANASDKFSPGTTTVTTGQVIQWTVASDSNPHNVTFDSNGDLTSPGSLGPGETWQVKFTVPGTYSYRCTIHDGMNGQVTVTAGSGGGSSASASPSSSSSASVSPSASPTPSP</sequence>
<comment type="cofactor">
    <cofactor evidence="7">
        <name>Cu cation</name>
        <dbReference type="ChEBI" id="CHEBI:23378"/>
    </cofactor>
    <text evidence="7">Binds 1 copper ion per subunit.</text>
</comment>
<feature type="domain" description="Blue (type 1) copper" evidence="9">
    <location>
        <begin position="69"/>
        <end position="144"/>
    </location>
</feature>
<evidence type="ECO:0000256" key="3">
    <source>
        <dbReference type="ARBA" id="ARBA00022723"/>
    </source>
</evidence>
<dbReference type="GO" id="GO:0009055">
    <property type="term" value="F:electron transfer activity"/>
    <property type="evidence" value="ECO:0007669"/>
    <property type="project" value="InterPro"/>
</dbReference>